<sequence>MCITLTPLRWVVRPPLCWDTGLPLS</sequence>
<accession>A0AAW1B0C7</accession>
<name>A0AAW1B0C7_CROAD</name>
<keyword evidence="3" id="KW-1185">Reference proteome</keyword>
<proteinExistence type="predicted"/>
<gene>
    <name evidence="1" type="ORF">NXF25_018929</name>
    <name evidence="2" type="ORF">NXF25_018930</name>
</gene>
<evidence type="ECO:0000313" key="3">
    <source>
        <dbReference type="Proteomes" id="UP001474421"/>
    </source>
</evidence>
<comment type="caution">
    <text evidence="2">The sequence shown here is derived from an EMBL/GenBank/DDBJ whole genome shotgun (WGS) entry which is preliminary data.</text>
</comment>
<dbReference type="EMBL" id="JAOTOJ010000009">
    <property type="protein sequence ID" value="KAK9395568.1"/>
    <property type="molecule type" value="Genomic_DNA"/>
</dbReference>
<organism evidence="2 3">
    <name type="scientific">Crotalus adamanteus</name>
    <name type="common">Eastern diamondback rattlesnake</name>
    <dbReference type="NCBI Taxonomy" id="8729"/>
    <lineage>
        <taxon>Eukaryota</taxon>
        <taxon>Metazoa</taxon>
        <taxon>Chordata</taxon>
        <taxon>Craniata</taxon>
        <taxon>Vertebrata</taxon>
        <taxon>Euteleostomi</taxon>
        <taxon>Lepidosauria</taxon>
        <taxon>Squamata</taxon>
        <taxon>Bifurcata</taxon>
        <taxon>Unidentata</taxon>
        <taxon>Episquamata</taxon>
        <taxon>Toxicofera</taxon>
        <taxon>Serpentes</taxon>
        <taxon>Colubroidea</taxon>
        <taxon>Viperidae</taxon>
        <taxon>Crotalinae</taxon>
        <taxon>Crotalus</taxon>
    </lineage>
</organism>
<dbReference type="Proteomes" id="UP001474421">
    <property type="component" value="Unassembled WGS sequence"/>
</dbReference>
<dbReference type="AlphaFoldDB" id="A0AAW1B0C7"/>
<evidence type="ECO:0000313" key="2">
    <source>
        <dbReference type="EMBL" id="KAK9395569.1"/>
    </source>
</evidence>
<reference evidence="2 3" key="2">
    <citation type="journal article" date="2024" name="Proc. Natl. Acad. Sci. U.S.A.">
        <title>The genetic regulatory architecture and epigenomic basis for age-related changes in rattlesnake venom.</title>
        <authorList>
            <person name="Hogan M.P."/>
            <person name="Holding M.L."/>
            <person name="Nystrom G.S."/>
            <person name="Colston T.J."/>
            <person name="Bartlett D.A."/>
            <person name="Mason A.J."/>
            <person name="Ellsworth S.A."/>
            <person name="Rautsaw R.M."/>
            <person name="Lawrence K.C."/>
            <person name="Strickland J.L."/>
            <person name="He B."/>
            <person name="Fraser P."/>
            <person name="Margres M.J."/>
            <person name="Gilbert D.M."/>
            <person name="Gibbs H.L."/>
            <person name="Parkinson C.L."/>
            <person name="Rokyta D.R."/>
        </authorList>
    </citation>
    <scope>NUCLEOTIDE SEQUENCE [LARGE SCALE GENOMIC DNA]</scope>
    <source>
        <strain evidence="2">DRR0105</strain>
    </source>
</reference>
<protein>
    <submittedName>
        <fullName evidence="2">Uncharacterized protein</fullName>
    </submittedName>
</protein>
<evidence type="ECO:0000313" key="1">
    <source>
        <dbReference type="EMBL" id="KAK9395568.1"/>
    </source>
</evidence>
<dbReference type="EMBL" id="JAOTOJ010000009">
    <property type="protein sequence ID" value="KAK9395569.1"/>
    <property type="molecule type" value="Genomic_DNA"/>
</dbReference>
<reference evidence="2" key="1">
    <citation type="submission" date="2022-09" db="EMBL/GenBank/DDBJ databases">
        <authorList>
            <person name="Hogan M.P."/>
            <person name="Rokyta D.R."/>
        </authorList>
    </citation>
    <scope>NUCLEOTIDE SEQUENCE</scope>
    <source>
        <strain evidence="2">DRR0105</strain>
        <tissue evidence="2">Blood</tissue>
    </source>
</reference>